<accession>A0ABW4P5A1</accession>
<evidence type="ECO:0000313" key="3">
    <source>
        <dbReference type="Proteomes" id="UP001597286"/>
    </source>
</evidence>
<keyword evidence="3" id="KW-1185">Reference proteome</keyword>
<organism evidence="2 3">
    <name type="scientific">Rhodococcus gannanensis</name>
    <dbReference type="NCBI Taxonomy" id="1960308"/>
    <lineage>
        <taxon>Bacteria</taxon>
        <taxon>Bacillati</taxon>
        <taxon>Actinomycetota</taxon>
        <taxon>Actinomycetes</taxon>
        <taxon>Mycobacteriales</taxon>
        <taxon>Nocardiaceae</taxon>
        <taxon>Rhodococcus</taxon>
    </lineage>
</organism>
<evidence type="ECO:0000313" key="2">
    <source>
        <dbReference type="EMBL" id="MFD1812215.1"/>
    </source>
</evidence>
<reference evidence="3" key="1">
    <citation type="journal article" date="2019" name="Int. J. Syst. Evol. Microbiol.">
        <title>The Global Catalogue of Microorganisms (GCM) 10K type strain sequencing project: providing services to taxonomists for standard genome sequencing and annotation.</title>
        <authorList>
            <consortium name="The Broad Institute Genomics Platform"/>
            <consortium name="The Broad Institute Genome Sequencing Center for Infectious Disease"/>
            <person name="Wu L."/>
            <person name="Ma J."/>
        </authorList>
    </citation>
    <scope>NUCLEOTIDE SEQUENCE [LARGE SCALE GENOMIC DNA]</scope>
    <source>
        <strain evidence="3">DT72</strain>
    </source>
</reference>
<keyword evidence="1" id="KW-0472">Membrane</keyword>
<sequence length="198" mass="21185">MWRETCGYAALTRRSLRLGHDPLRRRPDRLEGLFALGLLILLVVMVPVAVWLGNAAGDQQSALAEQQARDHRQVTATTVEDATSRSVASDAVPVSIDTAPAKWVVDDRTHRDDVPVDPGATAGTEVTIWVDADGNLASAPVTATAAATAGVMVGLFTWTSTALVGATGFLAARAMLDRRRRRQWSADIRAFLGSATSH</sequence>
<evidence type="ECO:0000256" key="1">
    <source>
        <dbReference type="SAM" id="Phobius"/>
    </source>
</evidence>
<dbReference type="PANTHER" id="PTHR42305:SF1">
    <property type="entry name" value="MEMBRANE PROTEIN RV1733C-RELATED"/>
    <property type="match status" value="1"/>
</dbReference>
<gene>
    <name evidence="2" type="ORF">ACFSJG_08315</name>
</gene>
<evidence type="ECO:0008006" key="4">
    <source>
        <dbReference type="Google" id="ProtNLM"/>
    </source>
</evidence>
<keyword evidence="1" id="KW-0812">Transmembrane</keyword>
<dbReference type="Proteomes" id="UP001597286">
    <property type="component" value="Unassembled WGS sequence"/>
</dbReference>
<feature type="transmembrane region" description="Helical" evidence="1">
    <location>
        <begin position="145"/>
        <end position="172"/>
    </location>
</feature>
<comment type="caution">
    <text evidence="2">The sequence shown here is derived from an EMBL/GenBank/DDBJ whole genome shotgun (WGS) entry which is preliminary data.</text>
</comment>
<feature type="transmembrane region" description="Helical" evidence="1">
    <location>
        <begin position="33"/>
        <end position="53"/>
    </location>
</feature>
<dbReference type="EMBL" id="JBHUFB010000009">
    <property type="protein sequence ID" value="MFD1812215.1"/>
    <property type="molecule type" value="Genomic_DNA"/>
</dbReference>
<name>A0ABW4P5A1_9NOCA</name>
<dbReference type="RefSeq" id="WP_378484732.1">
    <property type="nucleotide sequence ID" value="NZ_JBHUFB010000009.1"/>
</dbReference>
<proteinExistence type="predicted"/>
<protein>
    <recommendedName>
        <fullName evidence="4">Transmembrane protein</fullName>
    </recommendedName>
</protein>
<dbReference type="InterPro" id="IPR039708">
    <property type="entry name" value="MT1774/Rv1733c-like"/>
</dbReference>
<keyword evidence="1" id="KW-1133">Transmembrane helix</keyword>
<dbReference type="PANTHER" id="PTHR42305">
    <property type="entry name" value="MEMBRANE PROTEIN RV1733C-RELATED"/>
    <property type="match status" value="1"/>
</dbReference>